<evidence type="ECO:0000313" key="1">
    <source>
        <dbReference type="EMBL" id="KAH0453368.1"/>
    </source>
</evidence>
<gene>
    <name evidence="1" type="ORF">IEQ34_017692</name>
</gene>
<proteinExistence type="predicted"/>
<reference evidence="1 2" key="1">
    <citation type="journal article" date="2021" name="Hortic Res">
        <title>Chromosome-scale assembly of the Dendrobium chrysotoxum genome enhances the understanding of orchid evolution.</title>
        <authorList>
            <person name="Zhang Y."/>
            <person name="Zhang G.Q."/>
            <person name="Zhang D."/>
            <person name="Liu X.D."/>
            <person name="Xu X.Y."/>
            <person name="Sun W.H."/>
            <person name="Yu X."/>
            <person name="Zhu X."/>
            <person name="Wang Z.W."/>
            <person name="Zhao X."/>
            <person name="Zhong W.Y."/>
            <person name="Chen H."/>
            <person name="Yin W.L."/>
            <person name="Huang T."/>
            <person name="Niu S.C."/>
            <person name="Liu Z.J."/>
        </authorList>
    </citation>
    <scope>NUCLEOTIDE SEQUENCE [LARGE SCALE GENOMIC DNA]</scope>
    <source>
        <strain evidence="1">Lindl</strain>
    </source>
</reference>
<sequence length="110" mass="13450">MYYLKNRKMPLVVFLFEEKNNVGNGYSPFSHAANARSFHEIDLRRKDFMLFKAVFMAFMTYASQELRDELKHPLVLLRFKEIPELFKRARFIENDFLVSYFRWDVRENIR</sequence>
<name>A0AAV7GC57_DENCH</name>
<comment type="caution">
    <text evidence="1">The sequence shown here is derived from an EMBL/GenBank/DDBJ whole genome shotgun (WGS) entry which is preliminary data.</text>
</comment>
<accession>A0AAV7GC57</accession>
<dbReference type="AlphaFoldDB" id="A0AAV7GC57"/>
<protein>
    <submittedName>
        <fullName evidence="1">Uncharacterized protein</fullName>
    </submittedName>
</protein>
<keyword evidence="2" id="KW-1185">Reference proteome</keyword>
<dbReference type="EMBL" id="JAGFBR010000016">
    <property type="protein sequence ID" value="KAH0453368.1"/>
    <property type="molecule type" value="Genomic_DNA"/>
</dbReference>
<evidence type="ECO:0000313" key="2">
    <source>
        <dbReference type="Proteomes" id="UP000775213"/>
    </source>
</evidence>
<organism evidence="1 2">
    <name type="scientific">Dendrobium chrysotoxum</name>
    <name type="common">Orchid</name>
    <dbReference type="NCBI Taxonomy" id="161865"/>
    <lineage>
        <taxon>Eukaryota</taxon>
        <taxon>Viridiplantae</taxon>
        <taxon>Streptophyta</taxon>
        <taxon>Embryophyta</taxon>
        <taxon>Tracheophyta</taxon>
        <taxon>Spermatophyta</taxon>
        <taxon>Magnoliopsida</taxon>
        <taxon>Liliopsida</taxon>
        <taxon>Asparagales</taxon>
        <taxon>Orchidaceae</taxon>
        <taxon>Epidendroideae</taxon>
        <taxon>Malaxideae</taxon>
        <taxon>Dendrobiinae</taxon>
        <taxon>Dendrobium</taxon>
    </lineage>
</organism>
<dbReference type="Proteomes" id="UP000775213">
    <property type="component" value="Unassembled WGS sequence"/>
</dbReference>